<feature type="non-terminal residue" evidence="1">
    <location>
        <position position="166"/>
    </location>
</feature>
<sequence length="166" mass="18386">AALARSLNLCNTPRDETGGYTLHIVCGKGDWKHKREFLRTPRRYGLSDQICGRCLCSGLPNTDKPWYDAVLERFNNIPDLAAAVDTSVGTARDAVGSLVMDYAECVAEHLPTWDERLAWVHGEFQHWCKQHGVRPSTVDDLSLTKLSVDAVGLDFPLGPSKGYANK</sequence>
<evidence type="ECO:0000313" key="2">
    <source>
        <dbReference type="Proteomes" id="UP000649617"/>
    </source>
</evidence>
<dbReference type="Proteomes" id="UP000649617">
    <property type="component" value="Unassembled WGS sequence"/>
</dbReference>
<dbReference type="AlphaFoldDB" id="A0A812RXM7"/>
<comment type="caution">
    <text evidence="1">The sequence shown here is derived from an EMBL/GenBank/DDBJ whole genome shotgun (WGS) entry which is preliminary data.</text>
</comment>
<proteinExistence type="predicted"/>
<reference evidence="1" key="1">
    <citation type="submission" date="2021-02" db="EMBL/GenBank/DDBJ databases">
        <authorList>
            <person name="Dougan E. K."/>
            <person name="Rhodes N."/>
            <person name="Thang M."/>
            <person name="Chan C."/>
        </authorList>
    </citation>
    <scope>NUCLEOTIDE SEQUENCE</scope>
</reference>
<dbReference type="OrthoDB" id="432519at2759"/>
<keyword evidence="2" id="KW-1185">Reference proteome</keyword>
<protein>
    <submittedName>
        <fullName evidence="1">Cpr protein</fullName>
    </submittedName>
</protein>
<evidence type="ECO:0000313" key="1">
    <source>
        <dbReference type="EMBL" id="CAE7456998.1"/>
    </source>
</evidence>
<gene>
    <name evidence="1" type="primary">Cpr</name>
    <name evidence="1" type="ORF">SPIL2461_LOCUS11241</name>
</gene>
<organism evidence="1 2">
    <name type="scientific">Symbiodinium pilosum</name>
    <name type="common">Dinoflagellate</name>
    <dbReference type="NCBI Taxonomy" id="2952"/>
    <lineage>
        <taxon>Eukaryota</taxon>
        <taxon>Sar</taxon>
        <taxon>Alveolata</taxon>
        <taxon>Dinophyceae</taxon>
        <taxon>Suessiales</taxon>
        <taxon>Symbiodiniaceae</taxon>
        <taxon>Symbiodinium</taxon>
    </lineage>
</organism>
<accession>A0A812RXM7</accession>
<dbReference type="EMBL" id="CAJNIZ010021936">
    <property type="protein sequence ID" value="CAE7456998.1"/>
    <property type="molecule type" value="Genomic_DNA"/>
</dbReference>
<feature type="non-terminal residue" evidence="1">
    <location>
        <position position="1"/>
    </location>
</feature>
<name>A0A812RXM7_SYMPI</name>